<reference evidence="2 3" key="1">
    <citation type="submission" date="2018-01" db="EMBL/GenBank/DDBJ databases">
        <title>Comparative genomics of Mycobacterium mucogenicum and Mycobacterium neoaurum clade members emphasizing tRNA and non-coding RNA.</title>
        <authorList>
            <person name="Behra P.R.K."/>
            <person name="Pettersson B.M.F."/>
            <person name="Das S."/>
            <person name="Dasgupta S."/>
            <person name="Kirsebom L.A."/>
        </authorList>
    </citation>
    <scope>NUCLEOTIDE SEQUENCE [LARGE SCALE GENOMIC DNA]</scope>
    <source>
        <strain evidence="2 3">DSM 45104</strain>
    </source>
</reference>
<gene>
    <name evidence="2" type="ORF">C1S79_03670</name>
</gene>
<protein>
    <submittedName>
        <fullName evidence="2">Helix-turn-helix domain-containing protein</fullName>
    </submittedName>
</protein>
<evidence type="ECO:0000313" key="3">
    <source>
        <dbReference type="Proteomes" id="UP000309984"/>
    </source>
</evidence>
<dbReference type="InterPro" id="IPR009061">
    <property type="entry name" value="DNA-bd_dom_put_sf"/>
</dbReference>
<dbReference type="InterPro" id="IPR010093">
    <property type="entry name" value="SinI_DNA-bd"/>
</dbReference>
<keyword evidence="3" id="KW-1185">Reference proteome</keyword>
<dbReference type="InterPro" id="IPR041657">
    <property type="entry name" value="HTH_17"/>
</dbReference>
<comment type="caution">
    <text evidence="2">The sequence shown here is derived from an EMBL/GenBank/DDBJ whole genome shotgun (WGS) entry which is preliminary data.</text>
</comment>
<dbReference type="EMBL" id="POTM01000012">
    <property type="protein sequence ID" value="TLH73749.1"/>
    <property type="molecule type" value="Genomic_DNA"/>
</dbReference>
<sequence length="54" mass="6301">MPEKLMSLKETAEYLGVSPNSVRNYIAKQGLKYQRVGPKLIKFRKSDLDKFIDR</sequence>
<evidence type="ECO:0000313" key="2">
    <source>
        <dbReference type="EMBL" id="TLH73749.1"/>
    </source>
</evidence>
<proteinExistence type="predicted"/>
<dbReference type="SUPFAM" id="SSF46955">
    <property type="entry name" value="Putative DNA-binding domain"/>
    <property type="match status" value="1"/>
</dbReference>
<accession>A0AA94REN2</accession>
<evidence type="ECO:0000259" key="1">
    <source>
        <dbReference type="Pfam" id="PF12728"/>
    </source>
</evidence>
<dbReference type="Proteomes" id="UP000309984">
    <property type="component" value="Unassembled WGS sequence"/>
</dbReference>
<dbReference type="Pfam" id="PF12728">
    <property type="entry name" value="HTH_17"/>
    <property type="match status" value="1"/>
</dbReference>
<dbReference type="NCBIfam" id="TIGR01764">
    <property type="entry name" value="excise"/>
    <property type="match status" value="1"/>
</dbReference>
<dbReference type="GO" id="GO:0003677">
    <property type="term" value="F:DNA binding"/>
    <property type="evidence" value="ECO:0007669"/>
    <property type="project" value="InterPro"/>
</dbReference>
<organism evidence="2 3">
    <name type="scientific">Mycolicibacterium phocaicum</name>
    <dbReference type="NCBI Taxonomy" id="319706"/>
    <lineage>
        <taxon>Bacteria</taxon>
        <taxon>Bacillati</taxon>
        <taxon>Actinomycetota</taxon>
        <taxon>Actinomycetes</taxon>
        <taxon>Mycobacteriales</taxon>
        <taxon>Mycobacteriaceae</taxon>
        <taxon>Mycolicibacterium</taxon>
    </lineage>
</organism>
<feature type="domain" description="Helix-turn-helix" evidence="1">
    <location>
        <begin position="5"/>
        <end position="53"/>
    </location>
</feature>
<name>A0AA94REN2_9MYCO</name>
<dbReference type="RefSeq" id="WP_138247977.1">
    <property type="nucleotide sequence ID" value="NZ_POTM01000012.1"/>
</dbReference>
<dbReference type="AlphaFoldDB" id="A0AA94REN2"/>